<dbReference type="EMBL" id="CP096205">
    <property type="protein sequence ID" value="UPQ80180.1"/>
    <property type="molecule type" value="Genomic_DNA"/>
</dbReference>
<feature type="transmembrane region" description="Helical" evidence="1">
    <location>
        <begin position="105"/>
        <end position="123"/>
    </location>
</feature>
<feature type="transmembrane region" description="Helical" evidence="1">
    <location>
        <begin position="59"/>
        <end position="78"/>
    </location>
</feature>
<feature type="transmembrane region" description="Helical" evidence="1">
    <location>
        <begin position="12"/>
        <end position="39"/>
    </location>
</feature>
<evidence type="ECO:0000256" key="1">
    <source>
        <dbReference type="SAM" id="Phobius"/>
    </source>
</evidence>
<evidence type="ECO:0000313" key="3">
    <source>
        <dbReference type="Proteomes" id="UP000830583"/>
    </source>
</evidence>
<dbReference type="Pfam" id="PF11188">
    <property type="entry name" value="DUF2975"/>
    <property type="match status" value="1"/>
</dbReference>
<feature type="transmembrane region" description="Helical" evidence="1">
    <location>
        <begin position="129"/>
        <end position="150"/>
    </location>
</feature>
<reference evidence="2" key="1">
    <citation type="submission" date="2022-04" db="EMBL/GenBank/DDBJ databases">
        <title>Consumption of N2O by Flavobacterium azooxidireducens sp. nov. isolated from Decomposing Leaf Litter of Phragmites australis (Cav.).</title>
        <authorList>
            <person name="Behrendt U."/>
            <person name="Spanner T."/>
            <person name="Augustin J."/>
            <person name="Horn M.A."/>
            <person name="Kolb S."/>
            <person name="Ulrich A."/>
        </authorList>
    </citation>
    <scope>NUCLEOTIDE SEQUENCE</scope>
    <source>
        <strain evidence="2">IGB 4-14</strain>
    </source>
</reference>
<keyword evidence="3" id="KW-1185">Reference proteome</keyword>
<sequence length="167" mass="19194">MRKLNILKAIVDFVWIMSWIILPIIIIVSIAMLFIDLPIKTTLTINDSELTPHSTYDKYALPIGIVYLGLFIYILFFFRKLLVNFRNQLIFDVANEELLDKIGNLIMLNAIIYVIINFIIQVINGKLSIGIGYGPFLSLLGLGLFFKVLAEVFKMGRTYKEENDLMI</sequence>
<evidence type="ECO:0000313" key="2">
    <source>
        <dbReference type="EMBL" id="UPQ80180.1"/>
    </source>
</evidence>
<name>A0ABY4KH83_9FLAO</name>
<protein>
    <submittedName>
        <fullName evidence="2">DUF2975 domain-containing protein</fullName>
    </submittedName>
</protein>
<dbReference type="RefSeq" id="WP_248435922.1">
    <property type="nucleotide sequence ID" value="NZ_CP096205.1"/>
</dbReference>
<dbReference type="Proteomes" id="UP000830583">
    <property type="component" value="Chromosome"/>
</dbReference>
<proteinExistence type="predicted"/>
<dbReference type="InterPro" id="IPR021354">
    <property type="entry name" value="DUF2975"/>
</dbReference>
<gene>
    <name evidence="2" type="ORF">M0M57_04930</name>
</gene>
<organism evidence="2 3">
    <name type="scientific">Flavobacterium azooxidireducens</name>
    <dbReference type="NCBI Taxonomy" id="1871076"/>
    <lineage>
        <taxon>Bacteria</taxon>
        <taxon>Pseudomonadati</taxon>
        <taxon>Bacteroidota</taxon>
        <taxon>Flavobacteriia</taxon>
        <taxon>Flavobacteriales</taxon>
        <taxon>Flavobacteriaceae</taxon>
        <taxon>Flavobacterium</taxon>
    </lineage>
</organism>
<keyword evidence="1" id="KW-0472">Membrane</keyword>
<keyword evidence="1" id="KW-0812">Transmembrane</keyword>
<accession>A0ABY4KH83</accession>
<keyword evidence="1" id="KW-1133">Transmembrane helix</keyword>